<dbReference type="Proteomes" id="UP000654471">
    <property type="component" value="Unassembled WGS sequence"/>
</dbReference>
<evidence type="ECO:0000313" key="3">
    <source>
        <dbReference type="Proteomes" id="UP000654471"/>
    </source>
</evidence>
<sequence length="82" mass="8835">MRTLRFGDGLVSSAAQLTSVYARVPLRADFTCARTRKGRACPVSEALCRPRGPAPPAPVTRRTVTISTPRRPAAHPSLHKNG</sequence>
<evidence type="ECO:0000256" key="1">
    <source>
        <dbReference type="SAM" id="MobiDB-lite"/>
    </source>
</evidence>
<feature type="region of interest" description="Disordered" evidence="1">
    <location>
        <begin position="51"/>
        <end position="82"/>
    </location>
</feature>
<gene>
    <name evidence="2" type="ORF">GCM10010211_15030</name>
</gene>
<evidence type="ECO:0000313" key="2">
    <source>
        <dbReference type="EMBL" id="GGU51358.1"/>
    </source>
</evidence>
<protein>
    <submittedName>
        <fullName evidence="2">Uncharacterized protein</fullName>
    </submittedName>
</protein>
<keyword evidence="3" id="KW-1185">Reference proteome</keyword>
<proteinExistence type="predicted"/>
<name>A0ABQ2UTX0_9ACTN</name>
<accession>A0ABQ2UTX0</accession>
<comment type="caution">
    <text evidence="2">The sequence shown here is derived from an EMBL/GenBank/DDBJ whole genome shotgun (WGS) entry which is preliminary data.</text>
</comment>
<organism evidence="2 3">
    <name type="scientific">Streptomyces albospinus</name>
    <dbReference type="NCBI Taxonomy" id="285515"/>
    <lineage>
        <taxon>Bacteria</taxon>
        <taxon>Bacillati</taxon>
        <taxon>Actinomycetota</taxon>
        <taxon>Actinomycetes</taxon>
        <taxon>Kitasatosporales</taxon>
        <taxon>Streptomycetaceae</taxon>
        <taxon>Streptomyces</taxon>
    </lineage>
</organism>
<reference evidence="3" key="1">
    <citation type="journal article" date="2019" name="Int. J. Syst. Evol. Microbiol.">
        <title>The Global Catalogue of Microorganisms (GCM) 10K type strain sequencing project: providing services to taxonomists for standard genome sequencing and annotation.</title>
        <authorList>
            <consortium name="The Broad Institute Genomics Platform"/>
            <consortium name="The Broad Institute Genome Sequencing Center for Infectious Disease"/>
            <person name="Wu L."/>
            <person name="Ma J."/>
        </authorList>
    </citation>
    <scope>NUCLEOTIDE SEQUENCE [LARGE SCALE GENOMIC DNA]</scope>
    <source>
        <strain evidence="3">JCM 3399</strain>
    </source>
</reference>
<dbReference type="EMBL" id="BMRP01000003">
    <property type="protein sequence ID" value="GGU51358.1"/>
    <property type="molecule type" value="Genomic_DNA"/>
</dbReference>